<dbReference type="OrthoDB" id="230260at2"/>
<feature type="domain" description="AAA" evidence="20">
    <location>
        <begin position="532"/>
        <end position="647"/>
    </location>
</feature>
<organism evidence="22 23">
    <name type="scientific">Falsiruegeria litorea R37</name>
    <dbReference type="NCBI Taxonomy" id="1200284"/>
    <lineage>
        <taxon>Bacteria</taxon>
        <taxon>Pseudomonadati</taxon>
        <taxon>Pseudomonadota</taxon>
        <taxon>Alphaproteobacteria</taxon>
        <taxon>Rhodobacterales</taxon>
        <taxon>Roseobacteraceae</taxon>
        <taxon>Falsiruegeria</taxon>
    </lineage>
</organism>
<feature type="region of interest" description="Disordered" evidence="17">
    <location>
        <begin position="1"/>
        <end position="23"/>
    </location>
</feature>
<dbReference type="Pfam" id="PF13614">
    <property type="entry name" value="AAA_31"/>
    <property type="match status" value="1"/>
</dbReference>
<evidence type="ECO:0000256" key="5">
    <source>
        <dbReference type="ARBA" id="ARBA00022475"/>
    </source>
</evidence>
<keyword evidence="8 18" id="KW-0812">Transmembrane</keyword>
<feature type="transmembrane region" description="Helical" evidence="18">
    <location>
        <begin position="42"/>
        <end position="60"/>
    </location>
</feature>
<proteinExistence type="inferred from homology"/>
<evidence type="ECO:0000256" key="9">
    <source>
        <dbReference type="ARBA" id="ARBA00022741"/>
    </source>
</evidence>
<evidence type="ECO:0000256" key="14">
    <source>
        <dbReference type="ARBA" id="ARBA00023137"/>
    </source>
</evidence>
<evidence type="ECO:0000256" key="11">
    <source>
        <dbReference type="ARBA" id="ARBA00022840"/>
    </source>
</evidence>
<evidence type="ECO:0000256" key="10">
    <source>
        <dbReference type="ARBA" id="ARBA00022777"/>
    </source>
</evidence>
<feature type="domain" description="Tyrosine-protein kinase G-rich" evidence="21">
    <location>
        <begin position="381"/>
        <end position="454"/>
    </location>
</feature>
<dbReference type="PANTHER" id="PTHR32309:SF13">
    <property type="entry name" value="FERRIC ENTEROBACTIN TRANSPORT PROTEIN FEPE"/>
    <property type="match status" value="1"/>
</dbReference>
<dbReference type="InterPro" id="IPR027417">
    <property type="entry name" value="P-loop_NTPase"/>
</dbReference>
<dbReference type="CDD" id="cd05387">
    <property type="entry name" value="BY-kinase"/>
    <property type="match status" value="1"/>
</dbReference>
<dbReference type="Gene3D" id="3.40.50.300">
    <property type="entry name" value="P-loop containing nucleotide triphosphate hydrolases"/>
    <property type="match status" value="1"/>
</dbReference>
<dbReference type="InterPro" id="IPR005702">
    <property type="entry name" value="Wzc-like_C"/>
</dbReference>
<comment type="subcellular location">
    <subcellularLocation>
        <location evidence="1">Cell inner membrane</location>
        <topology evidence="1">Multi-pass membrane protein</topology>
    </subcellularLocation>
</comment>
<keyword evidence="13 18" id="KW-0472">Membrane</keyword>
<dbReference type="EMBL" id="FWFO01000009">
    <property type="protein sequence ID" value="SLN74184.1"/>
    <property type="molecule type" value="Genomic_DNA"/>
</dbReference>
<gene>
    <name evidence="22" type="primary">etk_2</name>
    <name evidence="22" type="ORF">TRL7639_04503</name>
</gene>
<evidence type="ECO:0000313" key="22">
    <source>
        <dbReference type="EMBL" id="SLN74184.1"/>
    </source>
</evidence>
<dbReference type="AlphaFoldDB" id="A0A1Y5TVS3"/>
<evidence type="ECO:0000259" key="20">
    <source>
        <dbReference type="Pfam" id="PF13614"/>
    </source>
</evidence>
<evidence type="ECO:0000256" key="8">
    <source>
        <dbReference type="ARBA" id="ARBA00022692"/>
    </source>
</evidence>
<keyword evidence="14" id="KW-0829">Tyrosine-protein kinase</keyword>
<name>A0A1Y5TVS3_9RHOB</name>
<comment type="catalytic activity">
    <reaction evidence="15">
        <text>L-tyrosyl-[protein] + ATP = O-phospho-L-tyrosyl-[protein] + ADP + H(+)</text>
        <dbReference type="Rhea" id="RHEA:10596"/>
        <dbReference type="Rhea" id="RHEA-COMP:10136"/>
        <dbReference type="Rhea" id="RHEA-COMP:20101"/>
        <dbReference type="ChEBI" id="CHEBI:15378"/>
        <dbReference type="ChEBI" id="CHEBI:30616"/>
        <dbReference type="ChEBI" id="CHEBI:46858"/>
        <dbReference type="ChEBI" id="CHEBI:61978"/>
        <dbReference type="ChEBI" id="CHEBI:456216"/>
        <dbReference type="EC" id="2.7.10.2"/>
    </reaction>
</comment>
<evidence type="ECO:0000256" key="1">
    <source>
        <dbReference type="ARBA" id="ARBA00004429"/>
    </source>
</evidence>
<evidence type="ECO:0000256" key="2">
    <source>
        <dbReference type="ARBA" id="ARBA00007316"/>
    </source>
</evidence>
<feature type="compositionally biased region" description="Polar residues" evidence="17">
    <location>
        <begin position="1"/>
        <end position="12"/>
    </location>
</feature>
<evidence type="ECO:0000256" key="6">
    <source>
        <dbReference type="ARBA" id="ARBA00022519"/>
    </source>
</evidence>
<dbReference type="GO" id="GO:0005886">
    <property type="term" value="C:plasma membrane"/>
    <property type="evidence" value="ECO:0007669"/>
    <property type="project" value="UniProtKB-SubCell"/>
</dbReference>
<dbReference type="SUPFAM" id="SSF52540">
    <property type="entry name" value="P-loop containing nucleoside triphosphate hydrolases"/>
    <property type="match status" value="1"/>
</dbReference>
<dbReference type="EC" id="2.7.10.2" evidence="4"/>
<keyword evidence="5" id="KW-1003">Cell membrane</keyword>
<dbReference type="Proteomes" id="UP000193077">
    <property type="component" value="Unassembled WGS sequence"/>
</dbReference>
<evidence type="ECO:0000259" key="21">
    <source>
        <dbReference type="Pfam" id="PF13807"/>
    </source>
</evidence>
<evidence type="ECO:0000256" key="17">
    <source>
        <dbReference type="SAM" id="MobiDB-lite"/>
    </source>
</evidence>
<feature type="coiled-coil region" evidence="16">
    <location>
        <begin position="234"/>
        <end position="290"/>
    </location>
</feature>
<dbReference type="InterPro" id="IPR025669">
    <property type="entry name" value="AAA_dom"/>
</dbReference>
<keyword evidence="12 18" id="KW-1133">Transmembrane helix</keyword>
<evidence type="ECO:0000259" key="19">
    <source>
        <dbReference type="Pfam" id="PF02706"/>
    </source>
</evidence>
<evidence type="ECO:0000256" key="12">
    <source>
        <dbReference type="ARBA" id="ARBA00022989"/>
    </source>
</evidence>
<dbReference type="Pfam" id="PF13807">
    <property type="entry name" value="GNVR"/>
    <property type="match status" value="1"/>
</dbReference>
<keyword evidence="16" id="KW-0175">Coiled coil</keyword>
<sequence length="716" mass="79455">MTSLPKFSSTTVQAPTQAPATAAGSDDIDLSKIFRTLWRGKFFIAFCAFIMSAFGVYYAFVMATPTYTASSVVALESRQEQVVDLESVVSGLGGDQITINTEVEVLRSRGLLDKLAVQLNLVDDPEFNSTLQPPSKFSLGALIGYVTSFVATDTSPPPSLSDRAILDSIIDVLLAKISVINVRQSYVFAITAQTEDPEKSALIANTLAELYILDQLETKFEATEQATTWLTDRVSHLQVELEQAEAAAKDFNASTDLVSPEDLAQQNRQIKELRDRLGEARETEVNARLRVKEIELAYDSQDLKQMAEAAADRTLTRIYTQIKDDPDADRTTFDARFQQVQERAELEQSRVSNQISALEATIVDQREQIRLQSIDLVELRQLEREAEASKLIYEYFLSRLKETSVQQGIQQADARILSQAVVPLGPSAPRKMIIVALSIIMGTFVGGSLVLLREFTQTTFRAAEDLESYTGYPVLGQIPAISARRRKNVLQYLVEKPTSAAAEAIRNMRTSVLLSNIDNPPQIIMSTSSIPGEGKTTQSLALSQNLSGLGKKVLLIEGDIRRRVFSEYFDIKERRGLISVLAGDRTLEETVVHEPTMNVDILIGEKSGTNAADLYSSARFREFMDEIRKKYDYIIIDTPPVLAVPDARVIGQSVDAILYTVRWDKTTHRQVSEGLKSFETVNVKVTGLVLGQINVKGMKQYGYGDSHGAYSAYYDN</sequence>
<keyword evidence="7 22" id="KW-0808">Transferase</keyword>
<dbReference type="PANTHER" id="PTHR32309">
    <property type="entry name" value="TYROSINE-PROTEIN KINASE"/>
    <property type="match status" value="1"/>
</dbReference>
<evidence type="ECO:0000256" key="15">
    <source>
        <dbReference type="ARBA" id="ARBA00051245"/>
    </source>
</evidence>
<dbReference type="Pfam" id="PF02706">
    <property type="entry name" value="Wzz"/>
    <property type="match status" value="1"/>
</dbReference>
<evidence type="ECO:0000256" key="18">
    <source>
        <dbReference type="SAM" id="Phobius"/>
    </source>
</evidence>
<dbReference type="GO" id="GO:0005524">
    <property type="term" value="F:ATP binding"/>
    <property type="evidence" value="ECO:0007669"/>
    <property type="project" value="UniProtKB-KW"/>
</dbReference>
<dbReference type="NCBIfam" id="TIGR01007">
    <property type="entry name" value="eps_fam"/>
    <property type="match status" value="1"/>
</dbReference>
<evidence type="ECO:0000256" key="4">
    <source>
        <dbReference type="ARBA" id="ARBA00011903"/>
    </source>
</evidence>
<feature type="domain" description="Polysaccharide chain length determinant N-terminal" evidence="19">
    <location>
        <begin position="26"/>
        <end position="118"/>
    </location>
</feature>
<comment type="similarity">
    <text evidence="2">Belongs to the CpsD/CapB family.</text>
</comment>
<accession>A0A1Y5TVS3</accession>
<dbReference type="InterPro" id="IPR050445">
    <property type="entry name" value="Bact_polysacc_biosynth/exp"/>
</dbReference>
<dbReference type="GO" id="GO:0004715">
    <property type="term" value="F:non-membrane spanning protein tyrosine kinase activity"/>
    <property type="evidence" value="ECO:0007669"/>
    <property type="project" value="UniProtKB-EC"/>
</dbReference>
<keyword evidence="23" id="KW-1185">Reference proteome</keyword>
<dbReference type="InterPro" id="IPR003856">
    <property type="entry name" value="LPS_length_determ_N"/>
</dbReference>
<feature type="compositionally biased region" description="Low complexity" evidence="17">
    <location>
        <begin position="13"/>
        <end position="23"/>
    </location>
</feature>
<evidence type="ECO:0000256" key="3">
    <source>
        <dbReference type="ARBA" id="ARBA00008883"/>
    </source>
</evidence>
<evidence type="ECO:0000256" key="13">
    <source>
        <dbReference type="ARBA" id="ARBA00023136"/>
    </source>
</evidence>
<dbReference type="RefSeq" id="WP_085798142.1">
    <property type="nucleotide sequence ID" value="NZ_FWFO01000009.1"/>
</dbReference>
<keyword evidence="11" id="KW-0067">ATP-binding</keyword>
<feature type="transmembrane region" description="Helical" evidence="18">
    <location>
        <begin position="432"/>
        <end position="452"/>
    </location>
</feature>
<keyword evidence="10 22" id="KW-0418">Kinase</keyword>
<keyword evidence="6" id="KW-0997">Cell inner membrane</keyword>
<reference evidence="22 23" key="1">
    <citation type="submission" date="2017-03" db="EMBL/GenBank/DDBJ databases">
        <authorList>
            <person name="Afonso C.L."/>
            <person name="Miller P.J."/>
            <person name="Scott M.A."/>
            <person name="Spackman E."/>
            <person name="Goraichik I."/>
            <person name="Dimitrov K.M."/>
            <person name="Suarez D.L."/>
            <person name="Swayne D.E."/>
        </authorList>
    </citation>
    <scope>NUCLEOTIDE SEQUENCE [LARGE SCALE GENOMIC DNA]</scope>
    <source>
        <strain evidence="22 23">CECT 7639</strain>
    </source>
</reference>
<keyword evidence="9" id="KW-0547">Nucleotide-binding</keyword>
<protein>
    <recommendedName>
        <fullName evidence="4">non-specific protein-tyrosine kinase</fullName>
        <ecNumber evidence="4">2.7.10.2</ecNumber>
    </recommendedName>
</protein>
<evidence type="ECO:0000313" key="23">
    <source>
        <dbReference type="Proteomes" id="UP000193077"/>
    </source>
</evidence>
<evidence type="ECO:0000256" key="7">
    <source>
        <dbReference type="ARBA" id="ARBA00022679"/>
    </source>
</evidence>
<comment type="similarity">
    <text evidence="3">Belongs to the etk/wzc family.</text>
</comment>
<evidence type="ECO:0000256" key="16">
    <source>
        <dbReference type="SAM" id="Coils"/>
    </source>
</evidence>
<dbReference type="InterPro" id="IPR032807">
    <property type="entry name" value="GNVR"/>
</dbReference>